<dbReference type="Gene3D" id="3.40.50.300">
    <property type="entry name" value="P-loop containing nucleotide triphosphate hydrolases"/>
    <property type="match status" value="1"/>
</dbReference>
<dbReference type="KEGG" id="ttc:FOKN1_1289"/>
<evidence type="ECO:0000256" key="2">
    <source>
        <dbReference type="ARBA" id="ARBA00022679"/>
    </source>
</evidence>
<organism evidence="4 5">
    <name type="scientific">Thiohalobacter thiocyanaticus</name>
    <dbReference type="NCBI Taxonomy" id="585455"/>
    <lineage>
        <taxon>Bacteria</taxon>
        <taxon>Pseudomonadati</taxon>
        <taxon>Pseudomonadota</taxon>
        <taxon>Gammaproteobacteria</taxon>
        <taxon>Thiohalobacterales</taxon>
        <taxon>Thiohalobacteraceae</taxon>
        <taxon>Thiohalobacter</taxon>
    </lineage>
</organism>
<accession>A0A1Z4VPZ1</accession>
<protein>
    <submittedName>
        <fullName evidence="4">Putative sulfotransferase protein</fullName>
    </submittedName>
</protein>
<evidence type="ECO:0000259" key="3">
    <source>
        <dbReference type="Pfam" id="PF00685"/>
    </source>
</evidence>
<sequence length="333" mass="37692">MSFINPLRRIGSDNARKAAIITTTAVLPRSLRVARRKARLGALEVDIARRSSLIIIAHPKSGNTWLKVMLTRLYSKRHGIPEEDFARYPALADANPEIPRFAATNGWYSYERAVGDKLQPGAPDSELRHKPVVLLARNPLDIAVSWYFQFTKRQSSHKQELINAELSHPVDRTNIGMWEFVRESEIGLPSLIRFLNHWDAALDSLDHTLLTSYEALRREPAQVLRQITELMGDRFSDEEINEAVEFASFDNLRKLESEGFFRSGGLTLRNAGDPESFKVRRAKVGGYRDYFSEAQAQELEQLVRRELSPRLQALFGLDQPQEDTPAAPAAAGQ</sequence>
<gene>
    <name evidence="4" type="ORF">FOKN1_1289</name>
</gene>
<keyword evidence="5" id="KW-1185">Reference proteome</keyword>
<evidence type="ECO:0000313" key="4">
    <source>
        <dbReference type="EMBL" id="BAZ93687.1"/>
    </source>
</evidence>
<dbReference type="OrthoDB" id="3399180at2"/>
<comment type="similarity">
    <text evidence="1">Belongs to the sulfotransferase 1 family.</text>
</comment>
<dbReference type="Pfam" id="PF00685">
    <property type="entry name" value="Sulfotransfer_1"/>
    <property type="match status" value="1"/>
</dbReference>
<evidence type="ECO:0000256" key="1">
    <source>
        <dbReference type="ARBA" id="ARBA00005771"/>
    </source>
</evidence>
<dbReference type="RefSeq" id="WP_096365832.1">
    <property type="nucleotide sequence ID" value="NZ_AP018052.1"/>
</dbReference>
<dbReference type="EMBL" id="AP018052">
    <property type="protein sequence ID" value="BAZ93687.1"/>
    <property type="molecule type" value="Genomic_DNA"/>
</dbReference>
<dbReference type="InterPro" id="IPR027417">
    <property type="entry name" value="P-loop_NTPase"/>
</dbReference>
<dbReference type="InterPro" id="IPR000863">
    <property type="entry name" value="Sulfotransferase_dom"/>
</dbReference>
<reference evidence="4 5" key="1">
    <citation type="submission" date="2017-05" db="EMBL/GenBank/DDBJ databases">
        <title>Thiocyanate degradation by Thiohalobacter thiocyanaticus FOKN1.</title>
        <authorList>
            <person name="Oshiki M."/>
            <person name="Fukushima T."/>
            <person name="Kawano S."/>
            <person name="Nakagawa J."/>
        </authorList>
    </citation>
    <scope>NUCLEOTIDE SEQUENCE [LARGE SCALE GENOMIC DNA]</scope>
    <source>
        <strain evidence="4 5">FOKN1</strain>
    </source>
</reference>
<dbReference type="GO" id="GO:0008146">
    <property type="term" value="F:sulfotransferase activity"/>
    <property type="evidence" value="ECO:0007669"/>
    <property type="project" value="InterPro"/>
</dbReference>
<keyword evidence="2 4" id="KW-0808">Transferase</keyword>
<evidence type="ECO:0000313" key="5">
    <source>
        <dbReference type="Proteomes" id="UP000218765"/>
    </source>
</evidence>
<name>A0A1Z4VPZ1_9GAMM</name>
<dbReference type="Proteomes" id="UP000218765">
    <property type="component" value="Chromosome"/>
</dbReference>
<feature type="domain" description="Sulfotransferase" evidence="3">
    <location>
        <begin position="52"/>
        <end position="307"/>
    </location>
</feature>
<dbReference type="PANTHER" id="PTHR11783">
    <property type="entry name" value="SULFOTRANSFERASE SULT"/>
    <property type="match status" value="1"/>
</dbReference>
<dbReference type="AlphaFoldDB" id="A0A1Z4VPZ1"/>
<proteinExistence type="inferred from homology"/>
<dbReference type="SUPFAM" id="SSF52540">
    <property type="entry name" value="P-loop containing nucleoside triphosphate hydrolases"/>
    <property type="match status" value="1"/>
</dbReference>